<evidence type="ECO:0000256" key="8">
    <source>
        <dbReference type="ARBA" id="ARBA00048336"/>
    </source>
</evidence>
<evidence type="ECO:0000256" key="2">
    <source>
        <dbReference type="ARBA" id="ARBA00013081"/>
    </source>
</evidence>
<dbReference type="InterPro" id="IPR029052">
    <property type="entry name" value="Metallo-depent_PP-like"/>
</dbReference>
<dbReference type="Gene3D" id="3.60.21.10">
    <property type="match status" value="1"/>
</dbReference>
<evidence type="ECO:0000256" key="5">
    <source>
        <dbReference type="ARBA" id="ARBA00022912"/>
    </source>
</evidence>
<dbReference type="AlphaFoldDB" id="A0A8J5HIX7"/>
<evidence type="ECO:0000313" key="11">
    <source>
        <dbReference type="Proteomes" id="UP000734854"/>
    </source>
</evidence>
<keyword evidence="4" id="KW-0378">Hydrolase</keyword>
<keyword evidence="6" id="KW-0464">Manganese</keyword>
<dbReference type="GO" id="GO:0046872">
    <property type="term" value="F:metal ion binding"/>
    <property type="evidence" value="ECO:0007669"/>
    <property type="project" value="UniProtKB-KW"/>
</dbReference>
<feature type="region of interest" description="Disordered" evidence="9">
    <location>
        <begin position="89"/>
        <end position="125"/>
    </location>
</feature>
<dbReference type="PANTHER" id="PTHR11668:SF300">
    <property type="entry name" value="SERINE_THREONINE-PROTEIN PHOSPHATASE"/>
    <property type="match status" value="1"/>
</dbReference>
<evidence type="ECO:0000256" key="9">
    <source>
        <dbReference type="SAM" id="MobiDB-lite"/>
    </source>
</evidence>
<dbReference type="InterPro" id="IPR006186">
    <property type="entry name" value="Ser/Thr-sp_prot-phosphatase"/>
</dbReference>
<reference evidence="10 11" key="1">
    <citation type="submission" date="2020-08" db="EMBL/GenBank/DDBJ databases">
        <title>Plant Genome Project.</title>
        <authorList>
            <person name="Zhang R.-G."/>
        </authorList>
    </citation>
    <scope>NUCLEOTIDE SEQUENCE [LARGE SCALE GENOMIC DNA]</scope>
    <source>
        <tissue evidence="10">Rhizome</tissue>
    </source>
</reference>
<evidence type="ECO:0000256" key="7">
    <source>
        <dbReference type="ARBA" id="ARBA00047761"/>
    </source>
</evidence>
<dbReference type="GO" id="GO:0004722">
    <property type="term" value="F:protein serine/threonine phosphatase activity"/>
    <property type="evidence" value="ECO:0007669"/>
    <property type="project" value="UniProtKB-EC"/>
</dbReference>
<evidence type="ECO:0000256" key="6">
    <source>
        <dbReference type="ARBA" id="ARBA00023211"/>
    </source>
</evidence>
<comment type="cofactor">
    <cofactor evidence="1">
        <name>Mn(2+)</name>
        <dbReference type="ChEBI" id="CHEBI:29035"/>
    </cofactor>
</comment>
<keyword evidence="5" id="KW-0904">Protein phosphatase</keyword>
<dbReference type="PRINTS" id="PR00114">
    <property type="entry name" value="STPHPHTASE"/>
</dbReference>
<name>A0A8J5HIX7_ZINOF</name>
<organism evidence="10 11">
    <name type="scientific">Zingiber officinale</name>
    <name type="common">Ginger</name>
    <name type="synonym">Amomum zingiber</name>
    <dbReference type="NCBI Taxonomy" id="94328"/>
    <lineage>
        <taxon>Eukaryota</taxon>
        <taxon>Viridiplantae</taxon>
        <taxon>Streptophyta</taxon>
        <taxon>Embryophyta</taxon>
        <taxon>Tracheophyta</taxon>
        <taxon>Spermatophyta</taxon>
        <taxon>Magnoliopsida</taxon>
        <taxon>Liliopsida</taxon>
        <taxon>Zingiberales</taxon>
        <taxon>Zingiberaceae</taxon>
        <taxon>Zingiber</taxon>
    </lineage>
</organism>
<gene>
    <name evidence="10" type="ORF">ZIOFF_010510</name>
</gene>
<proteinExistence type="predicted"/>
<dbReference type="GO" id="GO:0005737">
    <property type="term" value="C:cytoplasm"/>
    <property type="evidence" value="ECO:0007669"/>
    <property type="project" value="TreeGrafter"/>
</dbReference>
<evidence type="ECO:0000313" key="10">
    <source>
        <dbReference type="EMBL" id="KAG6528356.1"/>
    </source>
</evidence>
<comment type="catalytic activity">
    <reaction evidence="7">
        <text>O-phospho-L-seryl-[protein] + H2O = L-seryl-[protein] + phosphate</text>
        <dbReference type="Rhea" id="RHEA:20629"/>
        <dbReference type="Rhea" id="RHEA-COMP:9863"/>
        <dbReference type="Rhea" id="RHEA-COMP:11604"/>
        <dbReference type="ChEBI" id="CHEBI:15377"/>
        <dbReference type="ChEBI" id="CHEBI:29999"/>
        <dbReference type="ChEBI" id="CHEBI:43474"/>
        <dbReference type="ChEBI" id="CHEBI:83421"/>
        <dbReference type="EC" id="3.1.3.16"/>
    </reaction>
</comment>
<dbReference type="EC" id="3.1.3.16" evidence="2"/>
<dbReference type="InterPro" id="IPR050341">
    <property type="entry name" value="PP1_catalytic_subunit"/>
</dbReference>
<sequence length="125" mass="14162">MGNHECASINRIYRQDKVSEFLEKHYLDLICRAHQIHYVIRFFAKQQLLTIFSAPDYCGEFDNAGGMLSVDETLIRSFQILKPVDKKKGLKNNFLKPGTPPRKGPSISQKTSQQANPAAFLSAPH</sequence>
<dbReference type="PANTHER" id="PTHR11668">
    <property type="entry name" value="SERINE/THREONINE PROTEIN PHOSPHATASE"/>
    <property type="match status" value="1"/>
</dbReference>
<keyword evidence="11" id="KW-1185">Reference proteome</keyword>
<protein>
    <recommendedName>
        <fullName evidence="2">protein-serine/threonine phosphatase</fullName>
        <ecNumber evidence="2">3.1.3.16</ecNumber>
    </recommendedName>
</protein>
<evidence type="ECO:0000256" key="3">
    <source>
        <dbReference type="ARBA" id="ARBA00022723"/>
    </source>
</evidence>
<dbReference type="EMBL" id="JACMSC010000003">
    <property type="protein sequence ID" value="KAG6528356.1"/>
    <property type="molecule type" value="Genomic_DNA"/>
</dbReference>
<comment type="caution">
    <text evidence="10">The sequence shown here is derived from an EMBL/GenBank/DDBJ whole genome shotgun (WGS) entry which is preliminary data.</text>
</comment>
<accession>A0A8J5HIX7</accession>
<dbReference type="Proteomes" id="UP000734854">
    <property type="component" value="Unassembled WGS sequence"/>
</dbReference>
<dbReference type="GO" id="GO:0005634">
    <property type="term" value="C:nucleus"/>
    <property type="evidence" value="ECO:0007669"/>
    <property type="project" value="TreeGrafter"/>
</dbReference>
<evidence type="ECO:0000256" key="4">
    <source>
        <dbReference type="ARBA" id="ARBA00022801"/>
    </source>
</evidence>
<feature type="compositionally biased region" description="Polar residues" evidence="9">
    <location>
        <begin position="106"/>
        <end position="116"/>
    </location>
</feature>
<keyword evidence="3" id="KW-0479">Metal-binding</keyword>
<evidence type="ECO:0000256" key="1">
    <source>
        <dbReference type="ARBA" id="ARBA00001936"/>
    </source>
</evidence>
<comment type="catalytic activity">
    <reaction evidence="8">
        <text>O-phospho-L-threonyl-[protein] + H2O = L-threonyl-[protein] + phosphate</text>
        <dbReference type="Rhea" id="RHEA:47004"/>
        <dbReference type="Rhea" id="RHEA-COMP:11060"/>
        <dbReference type="Rhea" id="RHEA-COMP:11605"/>
        <dbReference type="ChEBI" id="CHEBI:15377"/>
        <dbReference type="ChEBI" id="CHEBI:30013"/>
        <dbReference type="ChEBI" id="CHEBI:43474"/>
        <dbReference type="ChEBI" id="CHEBI:61977"/>
        <dbReference type="EC" id="3.1.3.16"/>
    </reaction>
</comment>
<dbReference type="SUPFAM" id="SSF56300">
    <property type="entry name" value="Metallo-dependent phosphatases"/>
    <property type="match status" value="1"/>
</dbReference>